<sequence length="111" mass="12166">MENHDLVNAVQEVPSASVESDVRNTHSSVCDLNCNRSPSSNPNGVSGYSGNSRSSLIPGSIELLSSFVRDTQSVGNADSEIVKNCEVFDIHVYIKEEKNINVSALPFRRWI</sequence>
<reference evidence="2" key="1">
    <citation type="submission" date="2018-09" db="EMBL/GenBank/DDBJ databases">
        <title>Common duck and Muscovy duck high density SNP chip.</title>
        <authorList>
            <person name="Vignal A."/>
            <person name="Thebault N."/>
            <person name="Warren W.C."/>
        </authorList>
    </citation>
    <scope>NUCLEOTIDE SEQUENCE [LARGE SCALE GENOMIC DNA]</scope>
</reference>
<organism evidence="2 3">
    <name type="scientific">Cairina moschata</name>
    <name type="common">Muscovy duck</name>
    <dbReference type="NCBI Taxonomy" id="8855"/>
    <lineage>
        <taxon>Eukaryota</taxon>
        <taxon>Metazoa</taxon>
        <taxon>Chordata</taxon>
        <taxon>Craniata</taxon>
        <taxon>Vertebrata</taxon>
        <taxon>Euteleostomi</taxon>
        <taxon>Archelosauria</taxon>
        <taxon>Archosauria</taxon>
        <taxon>Dinosauria</taxon>
        <taxon>Saurischia</taxon>
        <taxon>Theropoda</taxon>
        <taxon>Coelurosauria</taxon>
        <taxon>Aves</taxon>
        <taxon>Neognathae</taxon>
        <taxon>Galloanserae</taxon>
        <taxon>Anseriformes</taxon>
        <taxon>Anatidae</taxon>
        <taxon>Anatinae</taxon>
        <taxon>Cairina</taxon>
    </lineage>
</organism>
<name>A0A8C3GNY9_CAIMO</name>
<reference evidence="2" key="3">
    <citation type="submission" date="2025-09" db="UniProtKB">
        <authorList>
            <consortium name="Ensembl"/>
        </authorList>
    </citation>
    <scope>IDENTIFICATION</scope>
</reference>
<keyword evidence="3" id="KW-1185">Reference proteome</keyword>
<proteinExistence type="predicted"/>
<protein>
    <submittedName>
        <fullName evidence="2">Uncharacterized protein</fullName>
    </submittedName>
</protein>
<dbReference type="Proteomes" id="UP000694556">
    <property type="component" value="Chromosome 16"/>
</dbReference>
<reference evidence="2" key="2">
    <citation type="submission" date="2025-08" db="UniProtKB">
        <authorList>
            <consortium name="Ensembl"/>
        </authorList>
    </citation>
    <scope>IDENTIFICATION</scope>
</reference>
<feature type="region of interest" description="Disordered" evidence="1">
    <location>
        <begin position="1"/>
        <end position="24"/>
    </location>
</feature>
<accession>A0A8C3GNY9</accession>
<dbReference type="Ensembl" id="ENSCMMT00000025603.1">
    <property type="protein sequence ID" value="ENSCMMP00000023390.1"/>
    <property type="gene ID" value="ENSCMMG00000014599.1"/>
</dbReference>
<feature type="region of interest" description="Disordered" evidence="1">
    <location>
        <begin position="33"/>
        <end position="52"/>
    </location>
</feature>
<evidence type="ECO:0000313" key="3">
    <source>
        <dbReference type="Proteomes" id="UP000694556"/>
    </source>
</evidence>
<dbReference type="AlphaFoldDB" id="A0A8C3GNY9"/>
<evidence type="ECO:0000313" key="2">
    <source>
        <dbReference type="Ensembl" id="ENSCMMP00000023390.1"/>
    </source>
</evidence>
<evidence type="ECO:0000256" key="1">
    <source>
        <dbReference type="SAM" id="MobiDB-lite"/>
    </source>
</evidence>